<name>U5W053_9ACTN</name>
<dbReference type="OrthoDB" id="3297543at2"/>
<proteinExistence type="predicted"/>
<dbReference type="STRING" id="1246995.AFR_15070"/>
<dbReference type="RefSeq" id="WP_023361355.1">
    <property type="nucleotide sequence ID" value="NC_022657.1"/>
</dbReference>
<dbReference type="Proteomes" id="UP000017746">
    <property type="component" value="Chromosome"/>
</dbReference>
<accession>U5W053</accession>
<sequence>MTTEQPRNLVHRIGIDPDPAWDGSDEDNGVLVVELSWPPDPLAGRPPQLVATPELVALMAEAGFTGYRTGEVRATYDEDAFDVEDGAAPPPLVSFMVGDDTGADFAYWPGEGLTVTERALILLQAHCQNLRVSPRP</sequence>
<dbReference type="KEGG" id="afs:AFR_15070"/>
<reference evidence="1 2" key="1">
    <citation type="journal article" date="2014" name="J. Biotechnol.">
        <title>Complete genome sequence of the actinobacterium Actinoplanes friuliensis HAG 010964, producer of the lipopeptide antibiotic friulimycin.</title>
        <authorList>
            <person name="Ruckert C."/>
            <person name="Szczepanowski R."/>
            <person name="Albersmeier A."/>
            <person name="Goesmann A."/>
            <person name="Fischer N."/>
            <person name="Steinkamper A."/>
            <person name="Puhler A."/>
            <person name="Biener R."/>
            <person name="Schwartz D."/>
            <person name="Kalinowski J."/>
        </authorList>
    </citation>
    <scope>NUCLEOTIDE SEQUENCE [LARGE SCALE GENOMIC DNA]</scope>
    <source>
        <strain evidence="1 2">DSM 7358</strain>
    </source>
</reference>
<keyword evidence="2" id="KW-1185">Reference proteome</keyword>
<dbReference type="AlphaFoldDB" id="U5W053"/>
<dbReference type="PATRIC" id="fig|1246995.3.peg.3060"/>
<dbReference type="EMBL" id="CP006272">
    <property type="protein sequence ID" value="AGZ41296.1"/>
    <property type="molecule type" value="Genomic_DNA"/>
</dbReference>
<protein>
    <submittedName>
        <fullName evidence="1">Uncharacterized protein</fullName>
    </submittedName>
</protein>
<organism evidence="1 2">
    <name type="scientific">Actinoplanes friuliensis DSM 7358</name>
    <dbReference type="NCBI Taxonomy" id="1246995"/>
    <lineage>
        <taxon>Bacteria</taxon>
        <taxon>Bacillati</taxon>
        <taxon>Actinomycetota</taxon>
        <taxon>Actinomycetes</taxon>
        <taxon>Micromonosporales</taxon>
        <taxon>Micromonosporaceae</taxon>
        <taxon>Actinoplanes</taxon>
    </lineage>
</organism>
<evidence type="ECO:0000313" key="1">
    <source>
        <dbReference type="EMBL" id="AGZ41296.1"/>
    </source>
</evidence>
<gene>
    <name evidence="1" type="ORF">AFR_15070</name>
</gene>
<evidence type="ECO:0000313" key="2">
    <source>
        <dbReference type="Proteomes" id="UP000017746"/>
    </source>
</evidence>
<dbReference type="HOGENOM" id="CLU_1870959_0_0_11"/>